<evidence type="ECO:0000259" key="3">
    <source>
        <dbReference type="Pfam" id="PF05569"/>
    </source>
</evidence>
<reference evidence="4 5" key="1">
    <citation type="submission" date="2016-10" db="EMBL/GenBank/DDBJ databases">
        <authorList>
            <person name="Varghese N."/>
            <person name="Submissions S."/>
        </authorList>
    </citation>
    <scope>NUCLEOTIDE SEQUENCE [LARGE SCALE GENOMIC DNA]</scope>
    <source>
        <strain evidence="4 5">DSW-5</strain>
    </source>
</reference>
<evidence type="ECO:0000313" key="5">
    <source>
        <dbReference type="Proteomes" id="UP000183071"/>
    </source>
</evidence>
<feature type="domain" description="Peptidase M56" evidence="3">
    <location>
        <begin position="77"/>
        <end position="255"/>
    </location>
</feature>
<feature type="transmembrane region" description="Helical" evidence="2">
    <location>
        <begin position="6"/>
        <end position="22"/>
    </location>
</feature>
<dbReference type="InterPro" id="IPR008756">
    <property type="entry name" value="Peptidase_M56"/>
</dbReference>
<feature type="region of interest" description="Disordered" evidence="1">
    <location>
        <begin position="665"/>
        <end position="692"/>
    </location>
</feature>
<sequence>MIIYLLKSACCLALLLGFYHLILEKEKMHSFNRFFLLGSIIFSFLAPLYTIYTETNSITEDNTPIFFEAIDTGSIEYVPTEIITETTINYANILLAVYLLVSLILLIRFSRNLYKILSKIHQNNKIIHDNAILVLVEDKILPHTFWNYIFINKKQYELNEIEDELFTHELTHATQKHTLDILILELFQIIFWINPLFIFLKKAIQINHEFLADENVITQHNNTQEYQYLLLNKAAWKNEYYLASNLNYLVTKKRLKMMTTTSSPTKILLKKLAIAPLLVAFTFLFAQRIEAQEEKEIKEEAIETIVEVVPFQKMDLSDLEMYKNYYYKNLTIQRKDKNGKIIIKKYSELNEEEKKRLVPPPPLKFDKKVPTKNQFEALKDGKKYAVWIDGKVVKNEVLKKYKAIDFARYSNSHVYKNARSKRFPQENQAHLETTAFFNAQNKKRVEKFMDYLKDEYNIIEIEEKKEERELEEIKEQPKKRKYNLPSSNGSKQSTNANFKLIDKVQKDPKFNKSWFITIDGQKYYYTFDKNERIARYYKNGKFVNLDIVKEYNKKHKIFESLKAEGKHYIHKSNSEKEVIDREFSDLGGMYFRMSRADKNKVTRPENPFRPYIRLMKNNVVFYKLRKDLTEEDKLLFPPPPAPMNASEEEKQKAKIEFENWKRRTGNTLNKIPPAPKKAKKKRKQKVDQNNVAKSLKVKDTIPVKKKQPKITLENVDKLKEKSFIKALENLTEEEKKKNREKVTYYLNGKVIQQKDINKIKPNSIKSTHINREKDGSKSVRIITKL</sequence>
<accession>A0A1H5EXH1</accession>
<keyword evidence="2" id="KW-0812">Transmembrane</keyword>
<dbReference type="EMBL" id="FNUE01000001">
    <property type="protein sequence ID" value="SED95770.1"/>
    <property type="molecule type" value="Genomic_DNA"/>
</dbReference>
<protein>
    <submittedName>
        <fullName evidence="4">Signal transducer regulating beta-lactamase production, contains metallopeptidase domain</fullName>
    </submittedName>
</protein>
<feature type="region of interest" description="Disordered" evidence="1">
    <location>
        <begin position="469"/>
        <end position="491"/>
    </location>
</feature>
<evidence type="ECO:0000256" key="2">
    <source>
        <dbReference type="SAM" id="Phobius"/>
    </source>
</evidence>
<proteinExistence type="predicted"/>
<keyword evidence="5" id="KW-1185">Reference proteome</keyword>
<dbReference type="RefSeq" id="WP_082329777.1">
    <property type="nucleotide sequence ID" value="NZ_FNUE01000001.1"/>
</dbReference>
<name>A0A1H5EXH1_9FLAO</name>
<evidence type="ECO:0000256" key="1">
    <source>
        <dbReference type="SAM" id="MobiDB-lite"/>
    </source>
</evidence>
<feature type="transmembrane region" description="Helical" evidence="2">
    <location>
        <begin position="34"/>
        <end position="52"/>
    </location>
</feature>
<organism evidence="4 5">
    <name type="scientific">Polaribacter dokdonensis DSW-5</name>
    <dbReference type="NCBI Taxonomy" id="1300348"/>
    <lineage>
        <taxon>Bacteria</taxon>
        <taxon>Pseudomonadati</taxon>
        <taxon>Bacteroidota</taxon>
        <taxon>Flavobacteriia</taxon>
        <taxon>Flavobacteriales</taxon>
        <taxon>Flavobacteriaceae</taxon>
    </lineage>
</organism>
<comment type="caution">
    <text evidence="4">The sequence shown here is derived from an EMBL/GenBank/DDBJ whole genome shotgun (WGS) entry which is preliminary data.</text>
</comment>
<dbReference type="Pfam" id="PF05569">
    <property type="entry name" value="Peptidase_M56"/>
    <property type="match status" value="1"/>
</dbReference>
<dbReference type="Proteomes" id="UP000183071">
    <property type="component" value="Unassembled WGS sequence"/>
</dbReference>
<evidence type="ECO:0000313" key="4">
    <source>
        <dbReference type="EMBL" id="SED95770.1"/>
    </source>
</evidence>
<feature type="transmembrane region" description="Helical" evidence="2">
    <location>
        <begin position="90"/>
        <end position="109"/>
    </location>
</feature>
<gene>
    <name evidence="4" type="ORF">SAMN05444353_0107</name>
</gene>
<keyword evidence="2" id="KW-0472">Membrane</keyword>
<dbReference type="CDD" id="cd07341">
    <property type="entry name" value="M56_BlaR1_MecR1_like"/>
    <property type="match status" value="1"/>
</dbReference>
<keyword evidence="2" id="KW-1133">Transmembrane helix</keyword>